<protein>
    <submittedName>
        <fullName evidence="1">Uncharacterized protein</fullName>
    </submittedName>
</protein>
<organism evidence="1">
    <name type="scientific">Methylobacterium bullatum</name>
    <dbReference type="NCBI Taxonomy" id="570505"/>
    <lineage>
        <taxon>Bacteria</taxon>
        <taxon>Pseudomonadati</taxon>
        <taxon>Pseudomonadota</taxon>
        <taxon>Alphaproteobacteria</taxon>
        <taxon>Hyphomicrobiales</taxon>
        <taxon>Methylobacteriaceae</taxon>
        <taxon>Methylobacterium</taxon>
    </lineage>
</organism>
<sequence length="74" mass="8283">MRRDGLPFLKGEDWGEEWSISGEVIHLTLSLSFQERGPAHRRPEDGASARWHVPLGVAIFLGCSVGLTPWRARS</sequence>
<name>A0A679II01_9HYPH</name>
<dbReference type="EMBL" id="LR743504">
    <property type="protein sequence ID" value="CAA2099512.1"/>
    <property type="molecule type" value="Genomic_DNA"/>
</dbReference>
<gene>
    <name evidence="1" type="ORF">MBUL_00190</name>
</gene>
<reference evidence="1" key="1">
    <citation type="submission" date="2019-12" db="EMBL/GenBank/DDBJ databases">
        <authorList>
            <person name="Cremers G."/>
        </authorList>
    </citation>
    <scope>NUCLEOTIDE SEQUENCE</scope>
    <source>
        <strain evidence="1">Mbul1</strain>
    </source>
</reference>
<proteinExistence type="predicted"/>
<accession>A0A679II01</accession>
<evidence type="ECO:0000313" key="1">
    <source>
        <dbReference type="EMBL" id="CAA2099512.1"/>
    </source>
</evidence>
<dbReference type="AlphaFoldDB" id="A0A679II01"/>